<dbReference type="RefSeq" id="WP_153843788.1">
    <property type="nucleotide sequence ID" value="NZ_CP048602.1"/>
</dbReference>
<reference evidence="2 3" key="1">
    <citation type="submission" date="2019-09" db="EMBL/GenBank/DDBJ databases">
        <title>The Halomonas whole genome shotgun (WGS).</title>
        <authorList>
            <person name="Xie Z."/>
        </authorList>
    </citation>
    <scope>NUCLEOTIDE SEQUENCE [LARGE SCALE GENOMIC DNA]</scope>
    <source>
        <strain evidence="2 3">NBT06E8</strain>
    </source>
</reference>
<dbReference type="EMBL" id="VWRT01000018">
    <property type="protein sequence ID" value="KAE8437442.1"/>
    <property type="molecule type" value="Genomic_DNA"/>
</dbReference>
<accession>A0ABQ6X623</accession>
<evidence type="ECO:0000313" key="2">
    <source>
        <dbReference type="EMBL" id="KAE8437442.1"/>
    </source>
</evidence>
<keyword evidence="3" id="KW-1185">Reference proteome</keyword>
<feature type="transmembrane region" description="Helical" evidence="1">
    <location>
        <begin position="45"/>
        <end position="70"/>
    </location>
</feature>
<proteinExistence type="predicted"/>
<dbReference type="Proteomes" id="UP000466130">
    <property type="component" value="Unassembled WGS sequence"/>
</dbReference>
<keyword evidence="1" id="KW-0472">Membrane</keyword>
<keyword evidence="1" id="KW-0812">Transmembrane</keyword>
<evidence type="ECO:0000313" key="3">
    <source>
        <dbReference type="Proteomes" id="UP000466130"/>
    </source>
</evidence>
<evidence type="ECO:0000256" key="1">
    <source>
        <dbReference type="SAM" id="Phobius"/>
    </source>
</evidence>
<keyword evidence="1" id="KW-1133">Transmembrane helix</keyword>
<name>A0ABQ6X623_9GAMM</name>
<sequence>MQYEIIESKKMKIDYLKFVVKFLMLTVGGMLTISSVYFENSEHDFFLWLAVFLSVLAAAVAMTIAEGIILKMTPQPSWSLLAKIVRKIPNGTNAEYIRSTLSGVLIACSWISFFIFVLLSR</sequence>
<feature type="transmembrane region" description="Helical" evidence="1">
    <location>
        <begin position="96"/>
        <end position="119"/>
    </location>
</feature>
<gene>
    <name evidence="2" type="ORF">F1978_14810</name>
</gene>
<feature type="transmembrane region" description="Helical" evidence="1">
    <location>
        <begin position="18"/>
        <end position="39"/>
    </location>
</feature>
<organism evidence="2 3">
    <name type="scientific">Vreelandella piezotolerans</name>
    <dbReference type="NCBI Taxonomy" id="2609667"/>
    <lineage>
        <taxon>Bacteria</taxon>
        <taxon>Pseudomonadati</taxon>
        <taxon>Pseudomonadota</taxon>
        <taxon>Gammaproteobacteria</taxon>
        <taxon>Oceanospirillales</taxon>
        <taxon>Halomonadaceae</taxon>
        <taxon>Vreelandella</taxon>
    </lineage>
</organism>
<protein>
    <submittedName>
        <fullName evidence="2">Uncharacterized protein</fullName>
    </submittedName>
</protein>
<comment type="caution">
    <text evidence="2">The sequence shown here is derived from an EMBL/GenBank/DDBJ whole genome shotgun (WGS) entry which is preliminary data.</text>
</comment>